<evidence type="ECO:0000313" key="8">
    <source>
        <dbReference type="EMBL" id="NDV31661.1"/>
    </source>
</evidence>
<evidence type="ECO:0000256" key="4">
    <source>
        <dbReference type="ARBA" id="ARBA00022989"/>
    </source>
</evidence>
<feature type="transmembrane region" description="Helical" evidence="7">
    <location>
        <begin position="222"/>
        <end position="242"/>
    </location>
</feature>
<dbReference type="EMBL" id="GIBP01002692">
    <property type="protein sequence ID" value="NDV31661.1"/>
    <property type="molecule type" value="Transcribed_RNA"/>
</dbReference>
<protein>
    <submittedName>
        <fullName evidence="8">Uncharacterized protein</fullName>
    </submittedName>
</protein>
<dbReference type="InterPro" id="IPR006876">
    <property type="entry name" value="LMBR1-like_membr_prot"/>
</dbReference>
<evidence type="ECO:0000256" key="2">
    <source>
        <dbReference type="ARBA" id="ARBA00010487"/>
    </source>
</evidence>
<accession>A0A6B2L415</accession>
<dbReference type="InterPro" id="IPR051584">
    <property type="entry name" value="GPCR-associated_LMBR1"/>
</dbReference>
<keyword evidence="5 7" id="KW-0472">Membrane</keyword>
<name>A0A6B2L415_9EUKA</name>
<reference evidence="8" key="1">
    <citation type="journal article" date="2020" name="J. Eukaryot. Microbiol.">
        <title>De novo Sequencing, Assembly and Annotation of the Transcriptome for the Free-Living Testate Amoeba Arcella intermedia.</title>
        <authorList>
            <person name="Ribeiro G.M."/>
            <person name="Porfirio-Sousa A.L."/>
            <person name="Maurer-Alcala X.X."/>
            <person name="Katz L.A."/>
            <person name="Lahr D.J.G."/>
        </authorList>
    </citation>
    <scope>NUCLEOTIDE SEQUENCE</scope>
</reference>
<evidence type="ECO:0000256" key="3">
    <source>
        <dbReference type="ARBA" id="ARBA00022692"/>
    </source>
</evidence>
<dbReference type="PANTHER" id="PTHR21355:SF0">
    <property type="entry name" value="G-PROTEIN COUPLED RECEPTOR-ASSOCIATED PROTEIN LMBRD2"/>
    <property type="match status" value="1"/>
</dbReference>
<dbReference type="GO" id="GO:0016020">
    <property type="term" value="C:membrane"/>
    <property type="evidence" value="ECO:0007669"/>
    <property type="project" value="UniProtKB-SubCell"/>
</dbReference>
<feature type="transmembrane region" description="Helical" evidence="7">
    <location>
        <begin position="131"/>
        <end position="157"/>
    </location>
</feature>
<feature type="region of interest" description="Disordered" evidence="6">
    <location>
        <begin position="369"/>
        <end position="421"/>
    </location>
</feature>
<evidence type="ECO:0000256" key="7">
    <source>
        <dbReference type="SAM" id="Phobius"/>
    </source>
</evidence>
<keyword evidence="4 7" id="KW-1133">Transmembrane helix</keyword>
<dbReference type="Pfam" id="PF04791">
    <property type="entry name" value="LMBR1"/>
    <property type="match status" value="1"/>
</dbReference>
<feature type="transmembrane region" description="Helical" evidence="7">
    <location>
        <begin position="177"/>
        <end position="201"/>
    </location>
</feature>
<feature type="transmembrane region" description="Helical" evidence="7">
    <location>
        <begin position="85"/>
        <end position="110"/>
    </location>
</feature>
<organism evidence="8">
    <name type="scientific">Arcella intermedia</name>
    <dbReference type="NCBI Taxonomy" id="1963864"/>
    <lineage>
        <taxon>Eukaryota</taxon>
        <taxon>Amoebozoa</taxon>
        <taxon>Tubulinea</taxon>
        <taxon>Elardia</taxon>
        <taxon>Arcellinida</taxon>
        <taxon>Sphaerothecina</taxon>
        <taxon>Arcellidae</taxon>
        <taxon>Arcella</taxon>
    </lineage>
</organism>
<evidence type="ECO:0000256" key="6">
    <source>
        <dbReference type="SAM" id="MobiDB-lite"/>
    </source>
</evidence>
<feature type="compositionally biased region" description="Polar residues" evidence="6">
    <location>
        <begin position="388"/>
        <end position="403"/>
    </location>
</feature>
<dbReference type="AlphaFoldDB" id="A0A6B2L415"/>
<evidence type="ECO:0000256" key="1">
    <source>
        <dbReference type="ARBA" id="ARBA00004141"/>
    </source>
</evidence>
<proteinExistence type="inferred from homology"/>
<comment type="similarity">
    <text evidence="2">Belongs to the LIMR family.</text>
</comment>
<feature type="compositionally biased region" description="Polar residues" evidence="6">
    <location>
        <begin position="411"/>
        <end position="421"/>
    </location>
</feature>
<sequence length="421" mass="48336">MDELHALVDLNVHLKSSIYHLTTAKCLFDETFKEAIYLDDVLRSWKQGWRTPIRHSFPSPPTFPMLQPIISLAEWLRNFLSPATWRVLSIVSVVFSLSVIWSEVIFPYFPHMSIFAILVQQTEKYLILQQILVFAIVTYIGACAYSSLFEVQIGMVIGNYPIFRLLPHQRTDPNSILFSAAYLSRLVSSLALNFLHLINFTNTIPPSPFLEVMKSDPIQDNIYKYFPIILSLICLCTLVNIFQKVSDCISIKKRFQWSDDFDDPVTRTGEIIMRKEKESRFKRRNITTIQIDEKYSKKDVEERDLEQVILEEEEITVQEKWKPRATINSPNISSFDDLLLRLKTSASSVFDGSAAQSLNDDCETGLLEEKVEQQSDSPQGKAVVQLTAEKSSPPNKNSMNKPSFTKDDNTSTKNSFKFSMK</sequence>
<keyword evidence="3 7" id="KW-0812">Transmembrane</keyword>
<dbReference type="PANTHER" id="PTHR21355">
    <property type="entry name" value="G-PROTEIN COUPLED RECEPTOR-ASSOCIATED PROTEIN LMBRD2"/>
    <property type="match status" value="1"/>
</dbReference>
<evidence type="ECO:0000256" key="5">
    <source>
        <dbReference type="ARBA" id="ARBA00023136"/>
    </source>
</evidence>
<comment type="subcellular location">
    <subcellularLocation>
        <location evidence="1">Membrane</location>
        <topology evidence="1">Multi-pass membrane protein</topology>
    </subcellularLocation>
</comment>